<organism evidence="2 3">
    <name type="scientific">Alteribacter keqinensis</name>
    <dbReference type="NCBI Taxonomy" id="2483800"/>
    <lineage>
        <taxon>Bacteria</taxon>
        <taxon>Bacillati</taxon>
        <taxon>Bacillota</taxon>
        <taxon>Bacilli</taxon>
        <taxon>Bacillales</taxon>
        <taxon>Bacillaceae</taxon>
        <taxon>Alteribacter</taxon>
    </lineage>
</organism>
<dbReference type="EMBL" id="RHIB01000003">
    <property type="protein sequence ID" value="RNA66992.1"/>
    <property type="molecule type" value="Genomic_DNA"/>
</dbReference>
<dbReference type="Proteomes" id="UP000278746">
    <property type="component" value="Unassembled WGS sequence"/>
</dbReference>
<protein>
    <submittedName>
        <fullName evidence="2">Uncharacterized protein</fullName>
    </submittedName>
</protein>
<evidence type="ECO:0000313" key="2">
    <source>
        <dbReference type="EMBL" id="RNA66992.1"/>
    </source>
</evidence>
<keyword evidence="1" id="KW-0472">Membrane</keyword>
<dbReference type="RefSeq" id="WP_122900986.1">
    <property type="nucleotide sequence ID" value="NZ_RHIB01000003.1"/>
</dbReference>
<feature type="transmembrane region" description="Helical" evidence="1">
    <location>
        <begin position="54"/>
        <end position="75"/>
    </location>
</feature>
<reference evidence="2 3" key="1">
    <citation type="submission" date="2018-10" db="EMBL/GenBank/DDBJ databases">
        <title>Bacillus Keqinensis sp. nov., a moderately halophilic bacterium isolated from a saline-alkaline lake.</title>
        <authorList>
            <person name="Wang H."/>
        </authorList>
    </citation>
    <scope>NUCLEOTIDE SEQUENCE [LARGE SCALE GENOMIC DNA]</scope>
    <source>
        <strain evidence="2 3">KQ-3</strain>
    </source>
</reference>
<keyword evidence="1" id="KW-1133">Transmembrane helix</keyword>
<accession>A0A3M7TNG1</accession>
<name>A0A3M7TNG1_9BACI</name>
<proteinExistence type="predicted"/>
<keyword evidence="3" id="KW-1185">Reference proteome</keyword>
<keyword evidence="1" id="KW-0812">Transmembrane</keyword>
<gene>
    <name evidence="2" type="ORF">EBO34_17515</name>
</gene>
<sequence>MREAGTKNKPTWMLVVGYINALIALLLVPILFGGLGILFGYLYKKHDPKQGKTLMIVAGAAIVIGALIGGFTYMMDQ</sequence>
<feature type="transmembrane region" description="Helical" evidence="1">
    <location>
        <begin position="12"/>
        <end position="42"/>
    </location>
</feature>
<dbReference type="AlphaFoldDB" id="A0A3M7TNG1"/>
<evidence type="ECO:0000256" key="1">
    <source>
        <dbReference type="SAM" id="Phobius"/>
    </source>
</evidence>
<comment type="caution">
    <text evidence="2">The sequence shown here is derived from an EMBL/GenBank/DDBJ whole genome shotgun (WGS) entry which is preliminary data.</text>
</comment>
<evidence type="ECO:0000313" key="3">
    <source>
        <dbReference type="Proteomes" id="UP000278746"/>
    </source>
</evidence>